<dbReference type="Gene3D" id="3.30.540.10">
    <property type="entry name" value="Fructose-1,6-Bisphosphatase, subunit A, domain 1"/>
    <property type="match status" value="1"/>
</dbReference>
<keyword evidence="10" id="KW-1185">Reference proteome</keyword>
<evidence type="ECO:0000313" key="10">
    <source>
        <dbReference type="Proteomes" id="UP000198582"/>
    </source>
</evidence>
<dbReference type="PIRSF" id="PIRSF004532">
    <property type="entry name" value="GlpX"/>
    <property type="match status" value="1"/>
</dbReference>
<dbReference type="Gene3D" id="3.40.190.90">
    <property type="match status" value="1"/>
</dbReference>
<reference evidence="9 10" key="1">
    <citation type="submission" date="2016-10" db="EMBL/GenBank/DDBJ databases">
        <authorList>
            <person name="de Groot N.N."/>
        </authorList>
    </citation>
    <scope>NUCLEOTIDE SEQUENCE [LARGE SCALE GENOMIC DNA]</scope>
    <source>
        <strain evidence="9 10">DSM 44993</strain>
    </source>
</reference>
<dbReference type="GO" id="GO:0006094">
    <property type="term" value="P:gluconeogenesis"/>
    <property type="evidence" value="ECO:0007669"/>
    <property type="project" value="UniProtKB-UniPathway"/>
</dbReference>
<comment type="similarity">
    <text evidence="3 8">Belongs to the FBPase class 2 family.</text>
</comment>
<dbReference type="UniPathway" id="UPA00138"/>
<protein>
    <recommendedName>
        <fullName evidence="8">Fructose-1,6-bisphosphatase</fullName>
    </recommendedName>
</protein>
<dbReference type="AlphaFoldDB" id="A0A1H8YQU1"/>
<evidence type="ECO:0000256" key="7">
    <source>
        <dbReference type="ARBA" id="ARBA00023277"/>
    </source>
</evidence>
<dbReference type="SUPFAM" id="SSF56655">
    <property type="entry name" value="Carbohydrate phosphatase"/>
    <property type="match status" value="1"/>
</dbReference>
<evidence type="ECO:0000256" key="3">
    <source>
        <dbReference type="ARBA" id="ARBA00008989"/>
    </source>
</evidence>
<sequence length="323" mass="33033">MTREGTFAGNRGLDDALALELVPVTEAAALAAGRWAGHSGESARLAAVDATHTGLRSVPMRGAVVLGAGARGETPALFHGAEAGDGDGPECDLGISVGDGALSESRDVPCALTAIAVAERGAMLDPSPELDLEKLVVGPGFADVVDITRPVAENLRMLAAAKGVRVSDVVVAVLNRPRHGSLAREIRDAGARVHLLEGGEIAGAVATARAERQVDLLLGTGNAAEGVIAAAALACLGGSMQARLVPKDAREHGTGEVLRTEDLVRGERVLFCATGVTSSELLRGIRNDGAGRAIAQSIVLCSNPVTVRTVRSEHRSARQSGHG</sequence>
<dbReference type="Proteomes" id="UP000198582">
    <property type="component" value="Unassembled WGS sequence"/>
</dbReference>
<evidence type="ECO:0000313" key="9">
    <source>
        <dbReference type="EMBL" id="SEP54463.1"/>
    </source>
</evidence>
<comment type="pathway">
    <text evidence="2">Carbohydrate biosynthesis; gluconeogenesis.</text>
</comment>
<dbReference type="GO" id="GO:0005829">
    <property type="term" value="C:cytosol"/>
    <property type="evidence" value="ECO:0007669"/>
    <property type="project" value="TreeGrafter"/>
</dbReference>
<evidence type="ECO:0000256" key="8">
    <source>
        <dbReference type="PIRNR" id="PIRNR004532"/>
    </source>
</evidence>
<comment type="catalytic activity">
    <reaction evidence="1">
        <text>beta-D-fructose 1,6-bisphosphate + H2O = beta-D-fructose 6-phosphate + phosphate</text>
        <dbReference type="Rhea" id="RHEA:11064"/>
        <dbReference type="ChEBI" id="CHEBI:15377"/>
        <dbReference type="ChEBI" id="CHEBI:32966"/>
        <dbReference type="ChEBI" id="CHEBI:43474"/>
        <dbReference type="ChEBI" id="CHEBI:57634"/>
        <dbReference type="EC" id="3.1.3.11"/>
    </reaction>
</comment>
<evidence type="ECO:0000256" key="1">
    <source>
        <dbReference type="ARBA" id="ARBA00001273"/>
    </source>
</evidence>
<dbReference type="PANTHER" id="PTHR30447">
    <property type="entry name" value="FRUCTOSE-1,6-BISPHOSPHATASE CLASS 2"/>
    <property type="match status" value="1"/>
</dbReference>
<accession>A0A1H8YQU1</accession>
<dbReference type="Pfam" id="PF03320">
    <property type="entry name" value="FBPase_glpX"/>
    <property type="match status" value="1"/>
</dbReference>
<evidence type="ECO:0000256" key="6">
    <source>
        <dbReference type="ARBA" id="ARBA00023211"/>
    </source>
</evidence>
<evidence type="ECO:0000256" key="5">
    <source>
        <dbReference type="ARBA" id="ARBA00022801"/>
    </source>
</evidence>
<dbReference type="GO" id="GO:0006071">
    <property type="term" value="P:glycerol metabolic process"/>
    <property type="evidence" value="ECO:0007669"/>
    <property type="project" value="InterPro"/>
</dbReference>
<dbReference type="PANTHER" id="PTHR30447:SF0">
    <property type="entry name" value="FRUCTOSE-1,6-BISPHOSPHATASE 1 CLASS 2-RELATED"/>
    <property type="match status" value="1"/>
</dbReference>
<evidence type="ECO:0000256" key="4">
    <source>
        <dbReference type="ARBA" id="ARBA00022723"/>
    </source>
</evidence>
<proteinExistence type="inferred from homology"/>
<dbReference type="GO" id="GO:0042132">
    <property type="term" value="F:fructose 1,6-bisphosphate 1-phosphatase activity"/>
    <property type="evidence" value="ECO:0007669"/>
    <property type="project" value="UniProtKB-EC"/>
</dbReference>
<keyword evidence="7 8" id="KW-0119">Carbohydrate metabolism</keyword>
<dbReference type="InterPro" id="IPR004464">
    <property type="entry name" value="FBPase_class-2/SBPase"/>
</dbReference>
<keyword evidence="4" id="KW-0479">Metal-binding</keyword>
<name>A0A1H8YQU1_9PSEU</name>
<gene>
    <name evidence="9" type="ORF">SAMN04489732_1488</name>
</gene>
<dbReference type="GO" id="GO:0046872">
    <property type="term" value="F:metal ion binding"/>
    <property type="evidence" value="ECO:0007669"/>
    <property type="project" value="UniProtKB-KW"/>
</dbReference>
<organism evidence="9 10">
    <name type="scientific">Amycolatopsis saalfeldensis</name>
    <dbReference type="NCBI Taxonomy" id="394193"/>
    <lineage>
        <taxon>Bacteria</taxon>
        <taxon>Bacillati</taxon>
        <taxon>Actinomycetota</taxon>
        <taxon>Actinomycetes</taxon>
        <taxon>Pseudonocardiales</taxon>
        <taxon>Pseudonocardiaceae</taxon>
        <taxon>Amycolatopsis</taxon>
    </lineage>
</organism>
<dbReference type="EMBL" id="FOEF01000048">
    <property type="protein sequence ID" value="SEP54463.1"/>
    <property type="molecule type" value="Genomic_DNA"/>
</dbReference>
<evidence type="ECO:0000256" key="2">
    <source>
        <dbReference type="ARBA" id="ARBA00004742"/>
    </source>
</evidence>
<keyword evidence="6" id="KW-0464">Manganese</keyword>
<keyword evidence="5" id="KW-0378">Hydrolase</keyword>
<dbReference type="STRING" id="394193.SAMN04489732_1488"/>
<dbReference type="GO" id="GO:0030388">
    <property type="term" value="P:fructose 1,6-bisphosphate metabolic process"/>
    <property type="evidence" value="ECO:0007669"/>
    <property type="project" value="TreeGrafter"/>
</dbReference>
<dbReference type="RefSeq" id="WP_245787821.1">
    <property type="nucleotide sequence ID" value="NZ_FOEF01000048.1"/>
</dbReference>